<name>A0A7C5LFH5_CALS0</name>
<sequence length="224" mass="24749">MRPVAILVLLLLGLSVFSAVFFIGVTPSTSGSTRTIEPTIMSTLTKTVTSTVTVAKTVVEGSGSIPSSIVLKIAETYPNFETMQTYHVWLPAKPGTYVYSFAVFWRYGENHSHIIYFHPPEGGKITFMLDSLIQTRFAAAKNIPNVPAPNPPVALLRETVFTEDGQVSVMSWDIGPHVQGYASRPQVERGGHIAWAVSYTPLEQKAYGESLVARYYFLQIRVTF</sequence>
<gene>
    <name evidence="1" type="ORF">ENM11_03800</name>
</gene>
<dbReference type="AlphaFoldDB" id="A0A7C5LFH5"/>
<protein>
    <submittedName>
        <fullName evidence="1">Uncharacterized protein</fullName>
    </submittedName>
</protein>
<organism evidence="1">
    <name type="scientific">Caldiarchaeum subterraneum</name>
    <dbReference type="NCBI Taxonomy" id="311458"/>
    <lineage>
        <taxon>Archaea</taxon>
        <taxon>Nitrososphaerota</taxon>
        <taxon>Candidatus Caldarchaeales</taxon>
        <taxon>Candidatus Caldarchaeaceae</taxon>
        <taxon>Candidatus Caldarchaeum</taxon>
    </lineage>
</organism>
<comment type="caution">
    <text evidence="1">The sequence shown here is derived from an EMBL/GenBank/DDBJ whole genome shotgun (WGS) entry which is preliminary data.</text>
</comment>
<accession>A0A7C5LFH5</accession>
<reference evidence="1" key="1">
    <citation type="journal article" date="2020" name="mSystems">
        <title>Genome- and Community-Level Interaction Insights into Carbon Utilization and Element Cycling Functions of Hydrothermarchaeota in Hydrothermal Sediment.</title>
        <authorList>
            <person name="Zhou Z."/>
            <person name="Liu Y."/>
            <person name="Xu W."/>
            <person name="Pan J."/>
            <person name="Luo Z.H."/>
            <person name="Li M."/>
        </authorList>
    </citation>
    <scope>NUCLEOTIDE SEQUENCE [LARGE SCALE GENOMIC DNA]</scope>
    <source>
        <strain evidence="1">SpSt-1056</strain>
    </source>
</reference>
<evidence type="ECO:0000313" key="1">
    <source>
        <dbReference type="EMBL" id="HHK68263.1"/>
    </source>
</evidence>
<dbReference type="EMBL" id="DRWN01000027">
    <property type="protein sequence ID" value="HHK68263.1"/>
    <property type="molecule type" value="Genomic_DNA"/>
</dbReference>
<proteinExistence type="predicted"/>